<comment type="similarity">
    <text evidence="12">Belongs to the protein kinase superfamily.</text>
</comment>
<proteinExistence type="inferred from homology"/>
<sequence length="413" mass="46427">MACGSRCHAAMIGDPVPSGRCRGGPLRPCGSGWELDGGDHGGVWNKASEPKEAKELRSSKAGGDESVGLSLLFIIPGSLWLYWLFNKKKLIKIKAKFFQKNGGLFLQQQILRQGSNATFKIFNIKELEMATNNFNESQILGRGGYGIVYKGVLPSKEIVAIKKSKFVDESQIEQFINEIIILSQINHRNVVRLLGCCLETQVPLLVYEFISNGTLFHHIHGQSHGFSMPWEVRLRIAAEAAEALAYLHSAASVPIIHRDVKSTNILLDENYRAKVSDFGASRLVPFDQTHITTLVQGTLGYLDPEYFNTSQITKKSDVYSFGVVLAELLTRETPVSFARSEDQRNLATFFKLMFDEQHILQLIEPQILEEAGMEQLFLIAQLARRCLNLKGEERPTMKEVTMELEGLRRFHNQ</sequence>
<protein>
    <submittedName>
        <fullName evidence="16">Wall-associated receptor kinase-like 1</fullName>
    </submittedName>
</protein>
<evidence type="ECO:0000256" key="5">
    <source>
        <dbReference type="ARBA" id="ARBA00022729"/>
    </source>
</evidence>
<evidence type="ECO:0000256" key="2">
    <source>
        <dbReference type="ARBA" id="ARBA00022527"/>
    </source>
</evidence>
<keyword evidence="8 11" id="KW-0067">ATP-binding</keyword>
<dbReference type="InterPro" id="IPR017441">
    <property type="entry name" value="Protein_kinase_ATP_BS"/>
</dbReference>
<keyword evidence="3" id="KW-0808">Transferase</keyword>
<organism evidence="15 16">
    <name type="scientific">Elaeis guineensis var. tenera</name>
    <name type="common">Oil palm</name>
    <dbReference type="NCBI Taxonomy" id="51953"/>
    <lineage>
        <taxon>Eukaryota</taxon>
        <taxon>Viridiplantae</taxon>
        <taxon>Streptophyta</taxon>
        <taxon>Embryophyta</taxon>
        <taxon>Tracheophyta</taxon>
        <taxon>Spermatophyta</taxon>
        <taxon>Magnoliopsida</taxon>
        <taxon>Liliopsida</taxon>
        <taxon>Arecaceae</taxon>
        <taxon>Arecoideae</taxon>
        <taxon>Cocoseae</taxon>
        <taxon>Elaeidinae</taxon>
        <taxon>Elaeis</taxon>
    </lineage>
</organism>
<dbReference type="Proteomes" id="UP000504607">
    <property type="component" value="Chromosome 4"/>
</dbReference>
<evidence type="ECO:0000256" key="11">
    <source>
        <dbReference type="PROSITE-ProRule" id="PRU10141"/>
    </source>
</evidence>
<dbReference type="InterPro" id="IPR008271">
    <property type="entry name" value="Ser/Thr_kinase_AS"/>
</dbReference>
<dbReference type="InterPro" id="IPR011009">
    <property type="entry name" value="Kinase-like_dom_sf"/>
</dbReference>
<dbReference type="FunFam" id="1.10.510.10:FF:000084">
    <property type="entry name" value="Wall-associated receptor kinase 2"/>
    <property type="match status" value="1"/>
</dbReference>
<dbReference type="GO" id="GO:0005524">
    <property type="term" value="F:ATP binding"/>
    <property type="evidence" value="ECO:0007669"/>
    <property type="project" value="UniProtKB-UniRule"/>
</dbReference>
<dbReference type="SUPFAM" id="SSF56112">
    <property type="entry name" value="Protein kinase-like (PK-like)"/>
    <property type="match status" value="1"/>
</dbReference>
<dbReference type="PROSITE" id="PS00107">
    <property type="entry name" value="PROTEIN_KINASE_ATP"/>
    <property type="match status" value="1"/>
</dbReference>
<evidence type="ECO:0000256" key="8">
    <source>
        <dbReference type="ARBA" id="ARBA00022840"/>
    </source>
</evidence>
<dbReference type="InterPro" id="IPR045274">
    <property type="entry name" value="WAK-like"/>
</dbReference>
<evidence type="ECO:0000256" key="3">
    <source>
        <dbReference type="ARBA" id="ARBA00022679"/>
    </source>
</evidence>
<evidence type="ECO:0000313" key="15">
    <source>
        <dbReference type="Proteomes" id="UP000504607"/>
    </source>
</evidence>
<dbReference type="OrthoDB" id="4062651at2759"/>
<gene>
    <name evidence="16" type="primary">LOC105042604</name>
</gene>
<dbReference type="PANTHER" id="PTHR27005:SF168">
    <property type="entry name" value="WALL-ASSOCIATED RECEPTOR KINASE 17"/>
    <property type="match status" value="1"/>
</dbReference>
<dbReference type="PROSITE" id="PS50011">
    <property type="entry name" value="PROTEIN_KINASE_DOM"/>
    <property type="match status" value="1"/>
</dbReference>
<dbReference type="GO" id="GO:0004674">
    <property type="term" value="F:protein serine/threonine kinase activity"/>
    <property type="evidence" value="ECO:0007669"/>
    <property type="project" value="UniProtKB-KW"/>
</dbReference>
<evidence type="ECO:0000313" key="16">
    <source>
        <dbReference type="RefSeq" id="XP_029119908.1"/>
    </source>
</evidence>
<feature type="transmembrane region" description="Helical" evidence="13">
    <location>
        <begin position="67"/>
        <end position="85"/>
    </location>
</feature>
<dbReference type="GO" id="GO:0005886">
    <property type="term" value="C:plasma membrane"/>
    <property type="evidence" value="ECO:0007669"/>
    <property type="project" value="TreeGrafter"/>
</dbReference>
<dbReference type="PANTHER" id="PTHR27005">
    <property type="entry name" value="WALL-ASSOCIATED RECEPTOR KINASE-LIKE 21"/>
    <property type="match status" value="1"/>
</dbReference>
<evidence type="ECO:0000256" key="6">
    <source>
        <dbReference type="ARBA" id="ARBA00022741"/>
    </source>
</evidence>
<accession>A0A8N4IFG4</accession>
<name>A0A8N4IFG4_ELAGV</name>
<dbReference type="AlphaFoldDB" id="A0A8N4IFG4"/>
<keyword evidence="15" id="KW-1185">Reference proteome</keyword>
<evidence type="ECO:0000256" key="12">
    <source>
        <dbReference type="RuleBase" id="RU000304"/>
    </source>
</evidence>
<evidence type="ECO:0000256" key="9">
    <source>
        <dbReference type="ARBA" id="ARBA00022989"/>
    </source>
</evidence>
<dbReference type="Gene3D" id="3.30.200.20">
    <property type="entry name" value="Phosphorylase Kinase, domain 1"/>
    <property type="match status" value="1"/>
</dbReference>
<evidence type="ECO:0000256" key="4">
    <source>
        <dbReference type="ARBA" id="ARBA00022692"/>
    </source>
</evidence>
<dbReference type="Pfam" id="PF00069">
    <property type="entry name" value="Pkinase"/>
    <property type="match status" value="1"/>
</dbReference>
<dbReference type="RefSeq" id="XP_029119908.1">
    <property type="nucleotide sequence ID" value="XM_029264075.1"/>
</dbReference>
<evidence type="ECO:0000256" key="10">
    <source>
        <dbReference type="ARBA" id="ARBA00023136"/>
    </source>
</evidence>
<dbReference type="GO" id="GO:0007166">
    <property type="term" value="P:cell surface receptor signaling pathway"/>
    <property type="evidence" value="ECO:0007669"/>
    <property type="project" value="InterPro"/>
</dbReference>
<feature type="domain" description="Protein kinase" evidence="14">
    <location>
        <begin position="134"/>
        <end position="413"/>
    </location>
</feature>
<dbReference type="CDD" id="cd14066">
    <property type="entry name" value="STKc_IRAK"/>
    <property type="match status" value="1"/>
</dbReference>
<keyword evidence="6 11" id="KW-0547">Nucleotide-binding</keyword>
<dbReference type="InterPro" id="IPR000719">
    <property type="entry name" value="Prot_kinase_dom"/>
</dbReference>
<evidence type="ECO:0000259" key="14">
    <source>
        <dbReference type="PROSITE" id="PS50011"/>
    </source>
</evidence>
<evidence type="ECO:0000256" key="1">
    <source>
        <dbReference type="ARBA" id="ARBA00004479"/>
    </source>
</evidence>
<dbReference type="Gene3D" id="1.10.510.10">
    <property type="entry name" value="Transferase(Phosphotransferase) domain 1"/>
    <property type="match status" value="1"/>
</dbReference>
<dbReference type="SMART" id="SM00220">
    <property type="entry name" value="S_TKc"/>
    <property type="match status" value="1"/>
</dbReference>
<evidence type="ECO:0000256" key="13">
    <source>
        <dbReference type="SAM" id="Phobius"/>
    </source>
</evidence>
<keyword evidence="2 12" id="KW-0723">Serine/threonine-protein kinase</keyword>
<dbReference type="PROSITE" id="PS00108">
    <property type="entry name" value="PROTEIN_KINASE_ST"/>
    <property type="match status" value="1"/>
</dbReference>
<keyword evidence="9 13" id="KW-1133">Transmembrane helix</keyword>
<evidence type="ECO:0000256" key="7">
    <source>
        <dbReference type="ARBA" id="ARBA00022777"/>
    </source>
</evidence>
<keyword evidence="7" id="KW-0418">Kinase</keyword>
<dbReference type="FunFam" id="3.30.200.20:FF:000043">
    <property type="entry name" value="Wall-associated receptor kinase 2"/>
    <property type="match status" value="1"/>
</dbReference>
<comment type="subcellular location">
    <subcellularLocation>
        <location evidence="1">Membrane</location>
        <topology evidence="1">Single-pass type I membrane protein</topology>
    </subcellularLocation>
</comment>
<keyword evidence="5" id="KW-0732">Signal</keyword>
<keyword evidence="10 13" id="KW-0472">Membrane</keyword>
<keyword evidence="4 13" id="KW-0812">Transmembrane</keyword>
<feature type="binding site" evidence="11">
    <location>
        <position position="163"/>
    </location>
    <ligand>
        <name>ATP</name>
        <dbReference type="ChEBI" id="CHEBI:30616"/>
    </ligand>
</feature>
<reference evidence="16" key="1">
    <citation type="submission" date="2025-08" db="UniProtKB">
        <authorList>
            <consortium name="RefSeq"/>
        </authorList>
    </citation>
    <scope>IDENTIFICATION</scope>
</reference>